<evidence type="ECO:0000313" key="2">
    <source>
        <dbReference type="EMBL" id="QCD35885.1"/>
    </source>
</evidence>
<dbReference type="Proteomes" id="UP000297031">
    <property type="component" value="Chromosome"/>
</dbReference>
<keyword evidence="3" id="KW-1185">Reference proteome</keyword>
<dbReference type="KEGG" id="mgod:E7746_08340"/>
<evidence type="ECO:0000313" key="3">
    <source>
        <dbReference type="Proteomes" id="UP000297031"/>
    </source>
</evidence>
<reference evidence="2 3" key="1">
    <citation type="submission" date="2019-02" db="EMBL/GenBank/DDBJ databases">
        <title>Isolation and identification of novel species under the genus Muribaculum.</title>
        <authorList>
            <person name="Miyake S."/>
            <person name="Ding Y."/>
            <person name="Low A."/>
            <person name="Soh M."/>
            <person name="Seedorf H."/>
        </authorList>
    </citation>
    <scope>NUCLEOTIDE SEQUENCE [LARGE SCALE GENOMIC DNA]</scope>
    <source>
        <strain evidence="2 3">TLL-A4</strain>
    </source>
</reference>
<gene>
    <name evidence="2" type="ORF">E7746_08340</name>
</gene>
<evidence type="ECO:0000256" key="1">
    <source>
        <dbReference type="SAM" id="MobiDB-lite"/>
    </source>
</evidence>
<sequence>MIFLSIEVSPKTHFPMKTNKPTASKSTELTDATKSKVSTLNPEVTMKSDNSTNPNPAVNSDNTVNSTTPANADNLFDNEQPVTEATAVTEPPKQQRIGRQQRKSDFAEFKATFLTPAKLVNRHALNIEGDLWDQLERVSRILGGRGTTVSSYANAILAEHLKQYAEDIEIWRKL</sequence>
<feature type="compositionally biased region" description="Polar residues" evidence="1">
    <location>
        <begin position="19"/>
        <end position="62"/>
    </location>
</feature>
<dbReference type="Pfam" id="PF11888">
    <property type="entry name" value="DUF3408"/>
    <property type="match status" value="1"/>
</dbReference>
<proteinExistence type="predicted"/>
<protein>
    <submittedName>
        <fullName evidence="2">DUF3408 domain-containing protein</fullName>
    </submittedName>
</protein>
<accession>A0A4P7VNZ5</accession>
<dbReference type="AlphaFoldDB" id="A0A4P7VNZ5"/>
<dbReference type="OrthoDB" id="1096132at2"/>
<feature type="region of interest" description="Disordered" evidence="1">
    <location>
        <begin position="12"/>
        <end position="62"/>
    </location>
</feature>
<organism evidence="2 3">
    <name type="scientific">Muribaculum gordoncarteri</name>
    <dbReference type="NCBI Taxonomy" id="2530390"/>
    <lineage>
        <taxon>Bacteria</taxon>
        <taxon>Pseudomonadati</taxon>
        <taxon>Bacteroidota</taxon>
        <taxon>Bacteroidia</taxon>
        <taxon>Bacteroidales</taxon>
        <taxon>Muribaculaceae</taxon>
        <taxon>Muribaculum</taxon>
    </lineage>
</organism>
<name>A0A4P7VNZ5_9BACT</name>
<dbReference type="InterPro" id="IPR021823">
    <property type="entry name" value="DUF3408"/>
</dbReference>
<dbReference type="EMBL" id="CP039393">
    <property type="protein sequence ID" value="QCD35885.1"/>
    <property type="molecule type" value="Genomic_DNA"/>
</dbReference>